<dbReference type="WBParaSite" id="SSLN_0001403201-mRNA-1">
    <property type="protein sequence ID" value="SSLN_0001403201-mRNA-1"/>
    <property type="gene ID" value="SSLN_0001403201"/>
</dbReference>
<proteinExistence type="predicted"/>
<protein>
    <submittedName>
        <fullName evidence="3">Mitochondrial 28S ribosomal protein S36</fullName>
    </submittedName>
</protein>
<dbReference type="AlphaFoldDB" id="A0A183TAL9"/>
<dbReference type="OrthoDB" id="6282257at2759"/>
<name>A0A183TAL9_SCHSO</name>
<gene>
    <name evidence="1" type="ORF">SSLN_LOCUS13517</name>
</gene>
<evidence type="ECO:0000313" key="3">
    <source>
        <dbReference type="WBParaSite" id="SSLN_0001403201-mRNA-1"/>
    </source>
</evidence>
<dbReference type="Proteomes" id="UP000275846">
    <property type="component" value="Unassembled WGS sequence"/>
</dbReference>
<accession>A0A183TAL9</accession>
<keyword evidence="2" id="KW-1185">Reference proteome</keyword>
<organism evidence="3">
    <name type="scientific">Schistocephalus solidus</name>
    <name type="common">Tapeworm</name>
    <dbReference type="NCBI Taxonomy" id="70667"/>
    <lineage>
        <taxon>Eukaryota</taxon>
        <taxon>Metazoa</taxon>
        <taxon>Spiralia</taxon>
        <taxon>Lophotrochozoa</taxon>
        <taxon>Platyhelminthes</taxon>
        <taxon>Cestoda</taxon>
        <taxon>Eucestoda</taxon>
        <taxon>Diphyllobothriidea</taxon>
        <taxon>Diphyllobothriidae</taxon>
        <taxon>Schistocephalus</taxon>
    </lineage>
</organism>
<reference evidence="3" key="1">
    <citation type="submission" date="2016-06" db="UniProtKB">
        <authorList>
            <consortium name="WormBaseParasite"/>
        </authorList>
    </citation>
    <scope>IDENTIFICATION</scope>
</reference>
<dbReference type="EMBL" id="UYSU01038154">
    <property type="protein sequence ID" value="VDL99902.1"/>
    <property type="molecule type" value="Genomic_DNA"/>
</dbReference>
<reference evidence="1 2" key="2">
    <citation type="submission" date="2018-11" db="EMBL/GenBank/DDBJ databases">
        <authorList>
            <consortium name="Pathogen Informatics"/>
        </authorList>
    </citation>
    <scope>NUCLEOTIDE SEQUENCE [LARGE SCALE GENOMIC DNA]</scope>
    <source>
        <strain evidence="1 2">NST_G2</strain>
    </source>
</reference>
<evidence type="ECO:0000313" key="2">
    <source>
        <dbReference type="Proteomes" id="UP000275846"/>
    </source>
</evidence>
<evidence type="ECO:0000313" key="1">
    <source>
        <dbReference type="EMBL" id="VDL99902.1"/>
    </source>
</evidence>
<sequence>MLAAAKGVLNRGRIANARPDHKLYLRSWPHQPLFFDGRSPRDIRNLDFISQFSCDASLANSFIPPALDTCEFVPVRHDAVRRLLQTPYKVVQRSDKDFVIDRNGNFDTVSIDRVKPAYVEDAEPASPQPSARP</sequence>